<dbReference type="PANTHER" id="PTHR45663:SF11">
    <property type="entry name" value="GEO12009P1"/>
    <property type="match status" value="1"/>
</dbReference>
<name>Q7UV64_RHOBA</name>
<dbReference type="InParanoid" id="Q7UV64"/>
<dbReference type="InterPro" id="IPR013766">
    <property type="entry name" value="Thioredoxin_domain"/>
</dbReference>
<dbReference type="AlphaFoldDB" id="Q7UV64"/>
<dbReference type="RefSeq" id="WP_011119053.1">
    <property type="nucleotide sequence ID" value="NC_005027.1"/>
</dbReference>
<dbReference type="PANTHER" id="PTHR45663">
    <property type="entry name" value="GEO12009P1"/>
    <property type="match status" value="1"/>
</dbReference>
<dbReference type="GO" id="GO:0005829">
    <property type="term" value="C:cytosol"/>
    <property type="evidence" value="ECO:0000318"/>
    <property type="project" value="GO_Central"/>
</dbReference>
<reference evidence="2 3" key="1">
    <citation type="journal article" date="2003" name="Proc. Natl. Acad. Sci. U.S.A.">
        <title>Complete genome sequence of the marine planctomycete Pirellula sp. strain 1.</title>
        <authorList>
            <person name="Gloeckner F.O."/>
            <person name="Kube M."/>
            <person name="Bauer M."/>
            <person name="Teeling H."/>
            <person name="Lombardot T."/>
            <person name="Ludwig W."/>
            <person name="Gade D."/>
            <person name="Beck A."/>
            <person name="Borzym K."/>
            <person name="Heitmann K."/>
            <person name="Rabus R."/>
            <person name="Schlesner H."/>
            <person name="Amann R."/>
            <person name="Reinhardt R."/>
        </authorList>
    </citation>
    <scope>NUCLEOTIDE SEQUENCE [LARGE SCALE GENOMIC DNA]</scope>
    <source>
        <strain evidence="3">DSM 10527 / NCIMB 13988 / SH1</strain>
    </source>
</reference>
<gene>
    <name evidence="2" type="ordered locus">RB2849</name>
</gene>
<dbReference type="GO" id="GO:0045454">
    <property type="term" value="P:cell redox homeostasis"/>
    <property type="evidence" value="ECO:0000318"/>
    <property type="project" value="GO_Central"/>
</dbReference>
<dbReference type="Gene3D" id="3.40.30.10">
    <property type="entry name" value="Glutaredoxin"/>
    <property type="match status" value="1"/>
</dbReference>
<accession>Q7UV64</accession>
<dbReference type="KEGG" id="rba:RB2849"/>
<dbReference type="GO" id="GO:0005737">
    <property type="term" value="C:cytoplasm"/>
    <property type="evidence" value="ECO:0000318"/>
    <property type="project" value="GO_Central"/>
</dbReference>
<dbReference type="Pfam" id="PF00085">
    <property type="entry name" value="Thioredoxin"/>
    <property type="match status" value="1"/>
</dbReference>
<dbReference type="CDD" id="cd02947">
    <property type="entry name" value="TRX_family"/>
    <property type="match status" value="1"/>
</dbReference>
<dbReference type="eggNOG" id="COG0526">
    <property type="taxonomic scope" value="Bacteria"/>
</dbReference>
<dbReference type="HOGENOM" id="CLU_1320063_0_0_0"/>
<evidence type="ECO:0000313" key="2">
    <source>
        <dbReference type="EMBL" id="CAD72862.1"/>
    </source>
</evidence>
<feature type="domain" description="Thioredoxin" evidence="1">
    <location>
        <begin position="43"/>
        <end position="183"/>
    </location>
</feature>
<proteinExistence type="predicted"/>
<dbReference type="OrthoDB" id="273008at2"/>
<dbReference type="GO" id="GO:0015035">
    <property type="term" value="F:protein-disulfide reductase activity"/>
    <property type="evidence" value="ECO:0000318"/>
    <property type="project" value="GO_Central"/>
</dbReference>
<dbReference type="Proteomes" id="UP000001025">
    <property type="component" value="Chromosome"/>
</dbReference>
<dbReference type="InterPro" id="IPR036249">
    <property type="entry name" value="Thioredoxin-like_sf"/>
</dbReference>
<sequence>MTSAVVGATYFCGKTFDTMRFATKCLRKDRDPSSRNRAGIAFPSACSKSPMNHLSPLRIGLLLTIAIICLGGGCSMSEITGSYSEESFDRLIGQDKLVLVKFGSKSCGPCNRLDEELDSIKADPPAGVEIHSLSLCGNQDLARKFKVTGIPRMMLFREGQKLGDHVGYQSEEQIRSWISSQNNIVGDVHSNPFATKAPNGNEVTPQKS</sequence>
<dbReference type="STRING" id="243090.RB2849"/>
<evidence type="ECO:0000313" key="3">
    <source>
        <dbReference type="Proteomes" id="UP000001025"/>
    </source>
</evidence>
<keyword evidence="3" id="KW-1185">Reference proteome</keyword>
<organism evidence="2 3">
    <name type="scientific">Rhodopirellula baltica (strain DSM 10527 / NCIMB 13988 / SH1)</name>
    <dbReference type="NCBI Taxonomy" id="243090"/>
    <lineage>
        <taxon>Bacteria</taxon>
        <taxon>Pseudomonadati</taxon>
        <taxon>Planctomycetota</taxon>
        <taxon>Planctomycetia</taxon>
        <taxon>Pirellulales</taxon>
        <taxon>Pirellulaceae</taxon>
        <taxon>Rhodopirellula</taxon>
    </lineage>
</organism>
<dbReference type="SUPFAM" id="SSF52833">
    <property type="entry name" value="Thioredoxin-like"/>
    <property type="match status" value="1"/>
</dbReference>
<dbReference type="EnsemblBacteria" id="CAD72862">
    <property type="protein sequence ID" value="CAD72862"/>
    <property type="gene ID" value="RB2849"/>
</dbReference>
<dbReference type="PROSITE" id="PS51352">
    <property type="entry name" value="THIOREDOXIN_2"/>
    <property type="match status" value="1"/>
</dbReference>
<evidence type="ECO:0000259" key="1">
    <source>
        <dbReference type="PROSITE" id="PS51352"/>
    </source>
</evidence>
<protein>
    <submittedName>
        <fullName evidence="2">Probable thioredoxin</fullName>
    </submittedName>
</protein>
<dbReference type="PATRIC" id="fig|243090.15.peg.1313"/>
<dbReference type="EMBL" id="BX294137">
    <property type="protein sequence ID" value="CAD72862.1"/>
    <property type="molecule type" value="Genomic_DNA"/>
</dbReference>